<comment type="caution">
    <text evidence="2">The sequence shown here is derived from an EMBL/GenBank/DDBJ whole genome shotgun (WGS) entry which is preliminary data.</text>
</comment>
<gene>
    <name evidence="2" type="ORF">JIN83_03350</name>
</gene>
<proteinExistence type="predicted"/>
<evidence type="ECO:0000313" key="3">
    <source>
        <dbReference type="Proteomes" id="UP000634206"/>
    </source>
</evidence>
<accession>A0AAE2SBI8</accession>
<dbReference type="GO" id="GO:0004540">
    <property type="term" value="F:RNA nuclease activity"/>
    <property type="evidence" value="ECO:0007669"/>
    <property type="project" value="InterPro"/>
</dbReference>
<keyword evidence="3" id="KW-1185">Reference proteome</keyword>
<dbReference type="EMBL" id="JAENIG010000002">
    <property type="protein sequence ID" value="MBK1853982.1"/>
    <property type="molecule type" value="Genomic_DNA"/>
</dbReference>
<protein>
    <submittedName>
        <fullName evidence="2">NYN domain-containing protein</fullName>
    </submittedName>
</protein>
<evidence type="ECO:0000313" key="2">
    <source>
        <dbReference type="EMBL" id="MBK1853982.1"/>
    </source>
</evidence>
<evidence type="ECO:0000259" key="1">
    <source>
        <dbReference type="Pfam" id="PF01936"/>
    </source>
</evidence>
<dbReference type="CDD" id="cd18722">
    <property type="entry name" value="PIN_NicB-like"/>
    <property type="match status" value="1"/>
</dbReference>
<dbReference type="RefSeq" id="WP_309488590.1">
    <property type="nucleotide sequence ID" value="NZ_JAENIG010000002.1"/>
</dbReference>
<dbReference type="Proteomes" id="UP000634206">
    <property type="component" value="Unassembled WGS sequence"/>
</dbReference>
<sequence length="224" mass="25241">MPKRRRLKTILYIDGFNLYYGAIKDTPYKWLNPIALASQMFRNNEIVATKYCSAPVSALPNDPDAPTRQMTYWRALRTLPNMTIIEGHFRVRKKRAKVVTPPPNTIEIYSTEEKGSDVNLGAHLLLNAFQDKFTTAIVITGDSDLITPIRMVNEELGKAVCVVNPQLISGPHRRKQRRGSAGLQSAAQVYRNGIRDAQLQSSQFPSHLSDSVGTFNKPRVWSTQ</sequence>
<dbReference type="Gene3D" id="3.40.50.1010">
    <property type="entry name" value="5'-nuclease"/>
    <property type="match status" value="1"/>
</dbReference>
<feature type="domain" description="NYN" evidence="1">
    <location>
        <begin position="8"/>
        <end position="166"/>
    </location>
</feature>
<dbReference type="Pfam" id="PF01936">
    <property type="entry name" value="NYN"/>
    <property type="match status" value="1"/>
</dbReference>
<name>A0AAE2SBI8_9BACT</name>
<dbReference type="InterPro" id="IPR021139">
    <property type="entry name" value="NYN"/>
</dbReference>
<organism evidence="2 3">
    <name type="scientific">Oceaniferula flava</name>
    <dbReference type="NCBI Taxonomy" id="2800421"/>
    <lineage>
        <taxon>Bacteria</taxon>
        <taxon>Pseudomonadati</taxon>
        <taxon>Verrucomicrobiota</taxon>
        <taxon>Verrucomicrobiia</taxon>
        <taxon>Verrucomicrobiales</taxon>
        <taxon>Verrucomicrobiaceae</taxon>
        <taxon>Oceaniferula</taxon>
    </lineage>
</organism>
<dbReference type="AlphaFoldDB" id="A0AAE2SBI8"/>
<reference evidence="2" key="1">
    <citation type="submission" date="2021-01" db="EMBL/GenBank/DDBJ databases">
        <title>Modified the classification status of verrucomicrobia.</title>
        <authorList>
            <person name="Feng X."/>
        </authorList>
    </citation>
    <scope>NUCLEOTIDE SEQUENCE</scope>
    <source>
        <strain evidence="2">5K15</strain>
    </source>
</reference>